<dbReference type="RefSeq" id="WP_073322247.1">
    <property type="nucleotide sequence ID" value="NZ_FQWD01000003.1"/>
</dbReference>
<dbReference type="Proteomes" id="UP000184520">
    <property type="component" value="Unassembled WGS sequence"/>
</dbReference>
<keyword evidence="2" id="KW-1185">Reference proteome</keyword>
<dbReference type="STRING" id="634436.SAMN05216361_2181"/>
<accession>A0A1M5JN83</accession>
<protein>
    <submittedName>
        <fullName evidence="1">Integrative and conjugative element protein, VC0181 family</fullName>
    </submittedName>
</protein>
<dbReference type="OrthoDB" id="3375485at2"/>
<gene>
    <name evidence="1" type="ORF">SAMN05216361_2181</name>
</gene>
<evidence type="ECO:0000313" key="1">
    <source>
        <dbReference type="EMBL" id="SHG42052.1"/>
    </source>
</evidence>
<sequence length="181" mass="20601">MQYAAPVLWLTSKCLDTISKEIQLHLPLRTGGALLGQGVHTRSKEITHAITAGPHAIRTKETFRADDAYQAEQINALLTQEASDTQYIGDWFYDPDATYFSHSTYLKSMKERAHSGSEPFVCNNPVLLLVTYKDDQLKFYGFQYSHSEAIAPSPAPGWPFKTQFEAYDSMDYHEVRIYGRR</sequence>
<proteinExistence type="predicted"/>
<dbReference type="EMBL" id="FQWD01000003">
    <property type="protein sequence ID" value="SHG42052.1"/>
    <property type="molecule type" value="Genomic_DNA"/>
</dbReference>
<dbReference type="AlphaFoldDB" id="A0A1M5JN83"/>
<name>A0A1M5JN83_9ALTE</name>
<reference evidence="2" key="1">
    <citation type="submission" date="2016-11" db="EMBL/GenBank/DDBJ databases">
        <authorList>
            <person name="Varghese N."/>
            <person name="Submissions S."/>
        </authorList>
    </citation>
    <scope>NUCLEOTIDE SEQUENCE [LARGE SCALE GENOMIC DNA]</scope>
    <source>
        <strain evidence="2">CGMCC 1.8995</strain>
    </source>
</reference>
<organism evidence="1 2">
    <name type="scientific">Marisediminitalea aggregata</name>
    <dbReference type="NCBI Taxonomy" id="634436"/>
    <lineage>
        <taxon>Bacteria</taxon>
        <taxon>Pseudomonadati</taxon>
        <taxon>Pseudomonadota</taxon>
        <taxon>Gammaproteobacteria</taxon>
        <taxon>Alteromonadales</taxon>
        <taxon>Alteromonadaceae</taxon>
        <taxon>Marisediminitalea</taxon>
    </lineage>
</organism>
<evidence type="ECO:0000313" key="2">
    <source>
        <dbReference type="Proteomes" id="UP000184520"/>
    </source>
</evidence>